<name>A0A0S4LM78_9BACT</name>
<dbReference type="InterPro" id="IPR027417">
    <property type="entry name" value="P-loop_NTPase"/>
</dbReference>
<dbReference type="Pfam" id="PF22679">
    <property type="entry name" value="T1R_D3-like"/>
    <property type="match status" value="1"/>
</dbReference>
<dbReference type="GO" id="GO:0009035">
    <property type="term" value="F:type I site-specific deoxyribonuclease activity"/>
    <property type="evidence" value="ECO:0007669"/>
    <property type="project" value="UniProtKB-EC"/>
</dbReference>
<dbReference type="GO" id="GO:0003677">
    <property type="term" value="F:DNA binding"/>
    <property type="evidence" value="ECO:0007669"/>
    <property type="project" value="UniProtKB-KW"/>
</dbReference>
<organism evidence="2 3">
    <name type="scientific">Candidatus Nitrospira nitrificans</name>
    <dbReference type="NCBI Taxonomy" id="1742973"/>
    <lineage>
        <taxon>Bacteria</taxon>
        <taxon>Pseudomonadati</taxon>
        <taxon>Nitrospirota</taxon>
        <taxon>Nitrospiria</taxon>
        <taxon>Nitrospirales</taxon>
        <taxon>Nitrospiraceae</taxon>
        <taxon>Nitrospira</taxon>
    </lineage>
</organism>
<feature type="domain" description="Helicase ATP-binding" evidence="1">
    <location>
        <begin position="309"/>
        <end position="502"/>
    </location>
</feature>
<dbReference type="EMBL" id="CZPZ01000023">
    <property type="protein sequence ID" value="CUS37092.1"/>
    <property type="molecule type" value="Genomic_DNA"/>
</dbReference>
<dbReference type="Pfam" id="PF18766">
    <property type="entry name" value="SWI2_SNF2"/>
    <property type="match status" value="1"/>
</dbReference>
<dbReference type="PANTHER" id="PTHR42927:SF1">
    <property type="entry name" value="HELICASE SUPERFAMILY 1 AND 2 DOMAIN-CONTAINING PROTEIN"/>
    <property type="match status" value="1"/>
</dbReference>
<dbReference type="Gene3D" id="3.90.1570.50">
    <property type="match status" value="1"/>
</dbReference>
<dbReference type="SUPFAM" id="SSF52540">
    <property type="entry name" value="P-loop containing nucleoside triphosphate hydrolases"/>
    <property type="match status" value="2"/>
</dbReference>
<dbReference type="GO" id="GO:0009307">
    <property type="term" value="P:DNA restriction-modification system"/>
    <property type="evidence" value="ECO:0007669"/>
    <property type="project" value="UniProtKB-KW"/>
</dbReference>
<evidence type="ECO:0000313" key="2">
    <source>
        <dbReference type="EMBL" id="CUS37092.1"/>
    </source>
</evidence>
<dbReference type="CDD" id="cd22332">
    <property type="entry name" value="HsdR_N"/>
    <property type="match status" value="1"/>
</dbReference>
<dbReference type="RefSeq" id="WP_090898762.1">
    <property type="nucleotide sequence ID" value="NZ_CZPZ01000023.1"/>
</dbReference>
<proteinExistence type="predicted"/>
<evidence type="ECO:0000259" key="1">
    <source>
        <dbReference type="PROSITE" id="PS51192"/>
    </source>
</evidence>
<keyword evidence="3" id="KW-1185">Reference proteome</keyword>
<dbReference type="Gene3D" id="3.40.50.300">
    <property type="entry name" value="P-loop containing nucleotide triphosphate hydrolases"/>
    <property type="match status" value="3"/>
</dbReference>
<dbReference type="STRING" id="1742973.COMA2_30072"/>
<dbReference type="AlphaFoldDB" id="A0A0S4LM78"/>
<dbReference type="Pfam" id="PF04313">
    <property type="entry name" value="HSDR_N"/>
    <property type="match status" value="1"/>
</dbReference>
<dbReference type="InterPro" id="IPR014001">
    <property type="entry name" value="Helicase_ATP-bd"/>
</dbReference>
<dbReference type="Proteomes" id="UP000198736">
    <property type="component" value="Unassembled WGS sequence"/>
</dbReference>
<dbReference type="PROSITE" id="PS51192">
    <property type="entry name" value="HELICASE_ATP_BIND_1"/>
    <property type="match status" value="1"/>
</dbReference>
<dbReference type="GO" id="GO:0005524">
    <property type="term" value="F:ATP binding"/>
    <property type="evidence" value="ECO:0007669"/>
    <property type="project" value="UniProtKB-KW"/>
</dbReference>
<dbReference type="SMART" id="SM00487">
    <property type="entry name" value="DEXDc"/>
    <property type="match status" value="1"/>
</dbReference>
<accession>A0A0S4LM78</accession>
<dbReference type="InterPro" id="IPR055180">
    <property type="entry name" value="HsdR_RecA-like_helicase_dom_2"/>
</dbReference>
<dbReference type="PANTHER" id="PTHR42927">
    <property type="entry name" value="HELICASE SUPERFAMILY 1 AND 2 DOMAIN-CONTAINING PROTEIN"/>
    <property type="match status" value="1"/>
</dbReference>
<dbReference type="EC" id="3.1.21.3" evidence="2"/>
<reference evidence="3" key="1">
    <citation type="submission" date="2015-10" db="EMBL/GenBank/DDBJ databases">
        <authorList>
            <person name="Luecker S."/>
            <person name="Luecker S."/>
        </authorList>
    </citation>
    <scope>NUCLEOTIDE SEQUENCE [LARGE SCALE GENOMIC DNA]</scope>
</reference>
<keyword evidence="2" id="KW-0378">Hydrolase</keyword>
<protein>
    <submittedName>
        <fullName evidence="2">Putative Type I restriction system, restriction protein HsdR</fullName>
        <ecNumber evidence="2">3.1.21.3</ecNumber>
    </submittedName>
</protein>
<dbReference type="InterPro" id="IPR007409">
    <property type="entry name" value="Restrct_endonuc_type1_HsdR_N"/>
</dbReference>
<evidence type="ECO:0000313" key="3">
    <source>
        <dbReference type="Proteomes" id="UP000198736"/>
    </source>
</evidence>
<sequence length="1007" mass="113452">MNTDTSEKGLENLIVTAMAGQASGEGPPPGEGISLIRERYGGTGWISGQAEDYDREFCVDLPQLSAFLHATQPKVAEALDLNNDSPTRRKFLARLQGEISKHGVIDVLRHGIKDGPHHVDLFYGTPSPGNEKAATLNASNRFTVTRQLRYSRDGTQRALDLALFINGLPIATFELKNSLTKQTVEDAVEQYKRDRDPREKLFEFGRCVVHFAVDDHEVRFSTHLKGKGSWFLPFNQGWNDGAGNPPNPYGIKTDFLWRRVLTREGLAEVLENYAQIVEEKNEKTGKKKAIQIWPRFHQLDVVRKLLSDARQHGIGRRYLIQHSAGSGKSNSIAWLAHQLIGLQKDDALVFDSIIVVTDRRILDKQIRDTIKQFAQVGATVGHAEHSGDLRKFIAEGKKIIISTVQKFPFILEEIGNAQRGKKFAIVIDEAHSSQGGRTSAALSMALSTAGAEDEEETTEDKINRIIEAKKLLPNASYFAFTATPKNKTLEIFGEAQPPDAEGKVQHRPFHSYTMKQAIQEGFILDVLKHYTPVESYYKLVKKIEADPEFDTKRAKKKLRRYVESHDHAIRLKAEIMVDHFHEQVLALNKIGGQARAMVVTSGVERAIQYYHAFRDYLRERKSPYQAIVAFSGEHEYGDTKVTEASLNGFPSSQIADKIQEDPYRFLICADKFQTGYDEPLLHTMYVDKILSGIKAVQTLSRLNRAHPQKHDVFVLDFMNDSDTIQEAFADYYRTTILSEETDPNKLHDLKAALDGYQVYAQIQVDQLVGLYLSGADRDKLDPILDVSVAVYKNQLDEDGQVDFKGKAKAFLRAYGFLSSILPYTNAEWEKLSIFLNFLVSKLPAPKEEDLAKGILEAIDVDSYRVEKKAAMKIQLPDENAEIEPAPITGGGSKPEPELERLSKILKSFNAQFGNIPWADADRVHKLITEDIPNRVAADTAYQNAKQNSDRQNAKIEHDKALARVMTAVLKDDTELFKQFMDNESFKRWLTDTVFRITYDNRPGASPG</sequence>
<dbReference type="OrthoDB" id="9758243at2"/>
<gene>
    <name evidence="2" type="ORF">COMA2_30072</name>
</gene>
<dbReference type="InterPro" id="IPR040980">
    <property type="entry name" value="SWI2_SNF2"/>
</dbReference>